<feature type="compositionally biased region" description="Low complexity" evidence="1">
    <location>
        <begin position="319"/>
        <end position="338"/>
    </location>
</feature>
<accession>A0A6G1L657</accession>
<organism evidence="2 3">
    <name type="scientific">Teratosphaeria nubilosa</name>
    <dbReference type="NCBI Taxonomy" id="161662"/>
    <lineage>
        <taxon>Eukaryota</taxon>
        <taxon>Fungi</taxon>
        <taxon>Dikarya</taxon>
        <taxon>Ascomycota</taxon>
        <taxon>Pezizomycotina</taxon>
        <taxon>Dothideomycetes</taxon>
        <taxon>Dothideomycetidae</taxon>
        <taxon>Mycosphaerellales</taxon>
        <taxon>Teratosphaeriaceae</taxon>
        <taxon>Teratosphaeria</taxon>
    </lineage>
</organism>
<proteinExistence type="predicted"/>
<evidence type="ECO:0000313" key="3">
    <source>
        <dbReference type="Proteomes" id="UP000799436"/>
    </source>
</evidence>
<dbReference type="Proteomes" id="UP000799436">
    <property type="component" value="Unassembled WGS sequence"/>
</dbReference>
<feature type="compositionally biased region" description="Polar residues" evidence="1">
    <location>
        <begin position="339"/>
        <end position="348"/>
    </location>
</feature>
<feature type="compositionally biased region" description="Basic and acidic residues" evidence="1">
    <location>
        <begin position="302"/>
        <end position="313"/>
    </location>
</feature>
<keyword evidence="3" id="KW-1185">Reference proteome</keyword>
<reference evidence="2" key="1">
    <citation type="journal article" date="2020" name="Stud. Mycol.">
        <title>101 Dothideomycetes genomes: a test case for predicting lifestyles and emergence of pathogens.</title>
        <authorList>
            <person name="Haridas S."/>
            <person name="Albert R."/>
            <person name="Binder M."/>
            <person name="Bloem J."/>
            <person name="Labutti K."/>
            <person name="Salamov A."/>
            <person name="Andreopoulos B."/>
            <person name="Baker S."/>
            <person name="Barry K."/>
            <person name="Bills G."/>
            <person name="Bluhm B."/>
            <person name="Cannon C."/>
            <person name="Castanera R."/>
            <person name="Culley D."/>
            <person name="Daum C."/>
            <person name="Ezra D."/>
            <person name="Gonzalez J."/>
            <person name="Henrissat B."/>
            <person name="Kuo A."/>
            <person name="Liang C."/>
            <person name="Lipzen A."/>
            <person name="Lutzoni F."/>
            <person name="Magnuson J."/>
            <person name="Mondo S."/>
            <person name="Nolan M."/>
            <person name="Ohm R."/>
            <person name="Pangilinan J."/>
            <person name="Park H.-J."/>
            <person name="Ramirez L."/>
            <person name="Alfaro M."/>
            <person name="Sun H."/>
            <person name="Tritt A."/>
            <person name="Yoshinaga Y."/>
            <person name="Zwiers L.-H."/>
            <person name="Turgeon B."/>
            <person name="Goodwin S."/>
            <person name="Spatafora J."/>
            <person name="Crous P."/>
            <person name="Grigoriev I."/>
        </authorList>
    </citation>
    <scope>NUCLEOTIDE SEQUENCE</scope>
    <source>
        <strain evidence="2">CBS 116005</strain>
    </source>
</reference>
<name>A0A6G1L657_9PEZI</name>
<evidence type="ECO:0000256" key="1">
    <source>
        <dbReference type="SAM" id="MobiDB-lite"/>
    </source>
</evidence>
<gene>
    <name evidence="2" type="ORF">EJ03DRAFT_352146</name>
</gene>
<sequence>MQPKQQPNKVWQRPSMVAPDHLMNVGLSLAGVNRLEGFKPEDPGLRNREMAHSRKRVRAIGGGKWQTTDGRVWDMQEKAVYRQIMYDGYTIPGGNAMSFAKRHPAPMKLRTWLVTLPNQDSCEILCELWPIAQQQLVKAGGLSLSMAQRRDKVLETIIMNHPNDKLPQSEVQRIAAEWWDVNRELSELKIMAKAYCEYFAVKKVILLEPPEEGSTAVASKSVTSTKATTIVTFEQRKEFMTSFAEWLQQSQTLSVKDAEAKMKAIMQGDLDEQVLDWIKNGKPSSSKEEQQQPQPTPALVARHSETEHPEHSQAHRQPQHYGQIYQQVQQDSQPYQQPGTSSTAQQIQPEYGGGYNYYQQPTFHQQPSISGQGYQSYQQPVQAHQQITDNAVAQPGYQQQQAGYAQPENQVYAQTPYQPPTQYAQQDWQVVSQPIPGPGDATTMHPVPTSPIRLTDAMCDEQLQHHHKEEVGVQGNKDEQLHTRSEELDGFMRQLQLSEQPQVEVYYPGYAYQVSSMNSNQQERGKSKKTR</sequence>
<dbReference type="AlphaFoldDB" id="A0A6G1L657"/>
<feature type="compositionally biased region" description="Low complexity" evidence="1">
    <location>
        <begin position="365"/>
        <end position="377"/>
    </location>
</feature>
<dbReference type="EMBL" id="ML995844">
    <property type="protein sequence ID" value="KAF2768421.1"/>
    <property type="molecule type" value="Genomic_DNA"/>
</dbReference>
<feature type="region of interest" description="Disordered" evidence="1">
    <location>
        <begin position="280"/>
        <end position="377"/>
    </location>
</feature>
<protein>
    <submittedName>
        <fullName evidence="2">Uncharacterized protein</fullName>
    </submittedName>
</protein>
<evidence type="ECO:0000313" key="2">
    <source>
        <dbReference type="EMBL" id="KAF2768421.1"/>
    </source>
</evidence>